<feature type="compositionally biased region" description="Basic and acidic residues" evidence="1">
    <location>
        <begin position="144"/>
        <end position="157"/>
    </location>
</feature>
<evidence type="ECO:0000256" key="1">
    <source>
        <dbReference type="SAM" id="MobiDB-lite"/>
    </source>
</evidence>
<comment type="caution">
    <text evidence="2">The sequence shown here is derived from an EMBL/GenBank/DDBJ whole genome shotgun (WGS) entry which is preliminary data.</text>
</comment>
<dbReference type="AlphaFoldDB" id="A0AAN9ME14"/>
<protein>
    <submittedName>
        <fullName evidence="2">Uncharacterized protein</fullName>
    </submittedName>
</protein>
<feature type="region of interest" description="Disordered" evidence="1">
    <location>
        <begin position="39"/>
        <end position="158"/>
    </location>
</feature>
<accession>A0AAN9ME14</accession>
<dbReference type="EMBL" id="JAYMYQ010000002">
    <property type="protein sequence ID" value="KAK7350188.1"/>
    <property type="molecule type" value="Genomic_DNA"/>
</dbReference>
<feature type="compositionally biased region" description="Basic and acidic residues" evidence="1">
    <location>
        <begin position="74"/>
        <end position="91"/>
    </location>
</feature>
<sequence>MCGPGTTNRRSHACLAVTVASLKAWIEAIIVSVDISGSSVVKGRAEGSGESSSSSKPYPPWKQHLEGTTGNCRLDAESTRSPELRMEEPSRSENSPLNQVRDRREPTKPVSRTVGEGWVRSSLLPMVKPRPTTRTTSRRSSGRRNAEETPRECKGEEPPFAIITNFPNFQKFLIGPRIFPI</sequence>
<evidence type="ECO:0000313" key="2">
    <source>
        <dbReference type="EMBL" id="KAK7350188.1"/>
    </source>
</evidence>
<reference evidence="2 3" key="1">
    <citation type="submission" date="2024-01" db="EMBL/GenBank/DDBJ databases">
        <title>The genomes of 5 underutilized Papilionoideae crops provide insights into root nodulation and disease resistanc.</title>
        <authorList>
            <person name="Jiang F."/>
        </authorList>
    </citation>
    <scope>NUCLEOTIDE SEQUENCE [LARGE SCALE GENOMIC DNA]</scope>
    <source>
        <strain evidence="2">LVBAO_FW01</strain>
        <tissue evidence="2">Leaves</tissue>
    </source>
</reference>
<dbReference type="Proteomes" id="UP001367508">
    <property type="component" value="Unassembled WGS sequence"/>
</dbReference>
<organism evidence="2 3">
    <name type="scientific">Canavalia gladiata</name>
    <name type="common">Sword bean</name>
    <name type="synonym">Dolichos gladiatus</name>
    <dbReference type="NCBI Taxonomy" id="3824"/>
    <lineage>
        <taxon>Eukaryota</taxon>
        <taxon>Viridiplantae</taxon>
        <taxon>Streptophyta</taxon>
        <taxon>Embryophyta</taxon>
        <taxon>Tracheophyta</taxon>
        <taxon>Spermatophyta</taxon>
        <taxon>Magnoliopsida</taxon>
        <taxon>eudicotyledons</taxon>
        <taxon>Gunneridae</taxon>
        <taxon>Pentapetalae</taxon>
        <taxon>rosids</taxon>
        <taxon>fabids</taxon>
        <taxon>Fabales</taxon>
        <taxon>Fabaceae</taxon>
        <taxon>Papilionoideae</taxon>
        <taxon>50 kb inversion clade</taxon>
        <taxon>NPAAA clade</taxon>
        <taxon>indigoferoid/millettioid clade</taxon>
        <taxon>Phaseoleae</taxon>
        <taxon>Canavalia</taxon>
    </lineage>
</organism>
<gene>
    <name evidence="2" type="ORF">VNO77_08429</name>
</gene>
<evidence type="ECO:0000313" key="3">
    <source>
        <dbReference type="Proteomes" id="UP001367508"/>
    </source>
</evidence>
<keyword evidence="3" id="KW-1185">Reference proteome</keyword>
<name>A0AAN9ME14_CANGL</name>
<proteinExistence type="predicted"/>